<dbReference type="Proteomes" id="UP001225906">
    <property type="component" value="Unassembled WGS sequence"/>
</dbReference>
<feature type="compositionally biased region" description="Polar residues" evidence="1">
    <location>
        <begin position="28"/>
        <end position="47"/>
    </location>
</feature>
<feature type="region of interest" description="Disordered" evidence="1">
    <location>
        <begin position="28"/>
        <end position="55"/>
    </location>
</feature>
<reference evidence="3" key="1">
    <citation type="journal article" date="2019" name="Int. J. Syst. Evol. Microbiol.">
        <title>The Global Catalogue of Microorganisms (GCM) 10K type strain sequencing project: providing services to taxonomists for standard genome sequencing and annotation.</title>
        <authorList>
            <consortium name="The Broad Institute Genomics Platform"/>
            <consortium name="The Broad Institute Genome Sequencing Center for Infectious Disease"/>
            <person name="Wu L."/>
            <person name="Ma J."/>
        </authorList>
    </citation>
    <scope>NUCLEOTIDE SEQUENCE [LARGE SCALE GENOMIC DNA]</scope>
    <source>
        <strain evidence="3">VKM B-3159</strain>
    </source>
</reference>
<keyword evidence="3" id="KW-1185">Reference proteome</keyword>
<protein>
    <submittedName>
        <fullName evidence="2">Uncharacterized protein</fullName>
    </submittedName>
</protein>
<gene>
    <name evidence="2" type="ORF">Q9291_05630</name>
</gene>
<dbReference type="EMBL" id="JAVCAP010000012">
    <property type="protein sequence ID" value="MDP8567321.1"/>
    <property type="molecule type" value="Genomic_DNA"/>
</dbReference>
<proteinExistence type="predicted"/>
<organism evidence="2 3">
    <name type="scientific">Methylophilus aquaticus</name>
    <dbReference type="NCBI Taxonomy" id="1971610"/>
    <lineage>
        <taxon>Bacteria</taxon>
        <taxon>Pseudomonadati</taxon>
        <taxon>Pseudomonadota</taxon>
        <taxon>Betaproteobacteria</taxon>
        <taxon>Nitrosomonadales</taxon>
        <taxon>Methylophilaceae</taxon>
        <taxon>Methylophilus</taxon>
    </lineage>
</organism>
<comment type="caution">
    <text evidence="2">The sequence shown here is derived from an EMBL/GenBank/DDBJ whole genome shotgun (WGS) entry which is preliminary data.</text>
</comment>
<evidence type="ECO:0000313" key="3">
    <source>
        <dbReference type="Proteomes" id="UP001225906"/>
    </source>
</evidence>
<evidence type="ECO:0000313" key="2">
    <source>
        <dbReference type="EMBL" id="MDP8567321.1"/>
    </source>
</evidence>
<dbReference type="RefSeq" id="WP_306389048.1">
    <property type="nucleotide sequence ID" value="NZ_JAVCAP010000012.1"/>
</dbReference>
<name>A0ABT9JS12_9PROT</name>
<sequence>MSETEAKWVMKKYPQTPLSTTLKGHLETTGTKSNNDNNACISHSHTMARSRMADK</sequence>
<evidence type="ECO:0000256" key="1">
    <source>
        <dbReference type="SAM" id="MobiDB-lite"/>
    </source>
</evidence>
<accession>A0ABT9JS12</accession>